<protein>
    <submittedName>
        <fullName evidence="6">Mizip protein</fullName>
    </submittedName>
</protein>
<dbReference type="InterPro" id="IPR002893">
    <property type="entry name" value="Znf_MYND"/>
</dbReference>
<evidence type="ECO:0000256" key="3">
    <source>
        <dbReference type="ARBA" id="ARBA00022833"/>
    </source>
</evidence>
<dbReference type="Proteomes" id="UP000017559">
    <property type="component" value="Unassembled WGS sequence"/>
</dbReference>
<comment type="caution">
    <text evidence="6">The sequence shown here is derived from an EMBL/GenBank/DDBJ whole genome shotgun (WGS) entry which is preliminary data.</text>
</comment>
<dbReference type="EMBL" id="AWSO01000525">
    <property type="protein sequence ID" value="ESK89719.1"/>
    <property type="molecule type" value="Genomic_DNA"/>
</dbReference>
<dbReference type="KEGG" id="mrr:Moror_16860"/>
<dbReference type="PROSITE" id="PS01360">
    <property type="entry name" value="ZF_MYND_1"/>
    <property type="match status" value="1"/>
</dbReference>
<dbReference type="AlphaFoldDB" id="V2YDF8"/>
<keyword evidence="7" id="KW-1185">Reference proteome</keyword>
<organism evidence="6 7">
    <name type="scientific">Moniliophthora roreri (strain MCA 2997)</name>
    <name type="common">Cocoa frosty pod rot fungus</name>
    <name type="synonym">Crinipellis roreri</name>
    <dbReference type="NCBI Taxonomy" id="1381753"/>
    <lineage>
        <taxon>Eukaryota</taxon>
        <taxon>Fungi</taxon>
        <taxon>Dikarya</taxon>
        <taxon>Basidiomycota</taxon>
        <taxon>Agaricomycotina</taxon>
        <taxon>Agaricomycetes</taxon>
        <taxon>Agaricomycetidae</taxon>
        <taxon>Agaricales</taxon>
        <taxon>Marasmiineae</taxon>
        <taxon>Marasmiaceae</taxon>
        <taxon>Moniliophthora</taxon>
    </lineage>
</organism>
<evidence type="ECO:0000313" key="7">
    <source>
        <dbReference type="Proteomes" id="UP000017559"/>
    </source>
</evidence>
<dbReference type="Gene3D" id="6.10.140.2220">
    <property type="match status" value="1"/>
</dbReference>
<dbReference type="GO" id="GO:0008270">
    <property type="term" value="F:zinc ion binding"/>
    <property type="evidence" value="ECO:0007669"/>
    <property type="project" value="UniProtKB-KW"/>
</dbReference>
<name>V2YDF8_MONRO</name>
<proteinExistence type="predicted"/>
<evidence type="ECO:0000256" key="2">
    <source>
        <dbReference type="ARBA" id="ARBA00022771"/>
    </source>
</evidence>
<keyword evidence="1" id="KW-0479">Metal-binding</keyword>
<reference evidence="6 7" key="1">
    <citation type="journal article" date="2014" name="BMC Genomics">
        <title>Genome and secretome analysis of the hemibiotrophic fungal pathogen, Moniliophthora roreri, which causes frosty pod rot disease of cacao: mechanisms of the biotrophic and necrotrophic phases.</title>
        <authorList>
            <person name="Meinhardt L.W."/>
            <person name="Costa G.G.L."/>
            <person name="Thomazella D.P.T."/>
            <person name="Teixeira P.J.P.L."/>
            <person name="Carazzolle M.F."/>
            <person name="Schuster S.C."/>
            <person name="Carlson J.E."/>
            <person name="Guiltinan M.J."/>
            <person name="Mieczkowski P."/>
            <person name="Farmer A."/>
            <person name="Ramaraj T."/>
            <person name="Crozier J."/>
            <person name="Davis R.E."/>
            <person name="Shao J."/>
            <person name="Melnick R.L."/>
            <person name="Pereira G.A.G."/>
            <person name="Bailey B.A."/>
        </authorList>
    </citation>
    <scope>NUCLEOTIDE SEQUENCE [LARGE SCALE GENOMIC DNA]</scope>
    <source>
        <strain evidence="6 7">MCA 2997</strain>
    </source>
</reference>
<evidence type="ECO:0000256" key="4">
    <source>
        <dbReference type="PROSITE-ProRule" id="PRU00134"/>
    </source>
</evidence>
<accession>V2YDF8</accession>
<evidence type="ECO:0000259" key="5">
    <source>
        <dbReference type="PROSITE" id="PS50865"/>
    </source>
</evidence>
<dbReference type="SUPFAM" id="SSF144232">
    <property type="entry name" value="HIT/MYND zinc finger-like"/>
    <property type="match status" value="1"/>
</dbReference>
<keyword evidence="2 4" id="KW-0863">Zinc-finger</keyword>
<evidence type="ECO:0000256" key="1">
    <source>
        <dbReference type="ARBA" id="ARBA00022723"/>
    </source>
</evidence>
<dbReference type="HOGENOM" id="CLU_694616_0_0_1"/>
<feature type="domain" description="MYND-type" evidence="5">
    <location>
        <begin position="37"/>
        <end position="76"/>
    </location>
</feature>
<gene>
    <name evidence="6" type="ORF">Moror_16860</name>
</gene>
<dbReference type="OrthoDB" id="2879978at2759"/>
<dbReference type="Pfam" id="PF01753">
    <property type="entry name" value="zf-MYND"/>
    <property type="match status" value="1"/>
</dbReference>
<sequence length="404" mass="46112">MQSTTNVPAVEKLSHRNTCYYCDRHSPVIHGAPNITCERCFSDRNTKLQVCSGCSQIRYCGTHCQRKHWPEHKKACRAAQVNIQTRAKLGPQVEARHKAFVRWTKRSQLAFTFAFCWGMGIGTASDLSQSHVMLVHVDVEEHIVSDGKPEFKFLIRSAVPTTEQEIISRFQPRWSAPVRITPAQKDTVRVWAEDDGLPYGLEVTTCEVELADLSILRSALWANARLDWVEDVKRRIAGEKLEITQGLYNSENDEARRQDNERWGNEHSMRLGFAGLLALDVKRNPNKVVTHCFVVYIKVDERRTAQGRLTFRHSVQRTEVRTLREMDDVYHCDVSGALGRGILNEVLEKAPPRALRVFVVDNGLPFPKSVWPFVMATDNLNFQDISSNNPGGWLARMKELVDEK</sequence>
<keyword evidence="3" id="KW-0862">Zinc</keyword>
<dbReference type="PROSITE" id="PS50865">
    <property type="entry name" value="ZF_MYND_2"/>
    <property type="match status" value="1"/>
</dbReference>
<evidence type="ECO:0000313" key="6">
    <source>
        <dbReference type="EMBL" id="ESK89719.1"/>
    </source>
</evidence>